<evidence type="ECO:0000256" key="1">
    <source>
        <dbReference type="SAM" id="Phobius"/>
    </source>
</evidence>
<dbReference type="AlphaFoldDB" id="A0A9P4MRS9"/>
<name>A0A9P4MRS9_9PLEO</name>
<comment type="caution">
    <text evidence="2">The sequence shown here is derived from an EMBL/GenBank/DDBJ whole genome shotgun (WGS) entry which is preliminary data.</text>
</comment>
<evidence type="ECO:0000313" key="3">
    <source>
        <dbReference type="Proteomes" id="UP000799536"/>
    </source>
</evidence>
<gene>
    <name evidence="2" type="ORF">GQ43DRAFT_479108</name>
</gene>
<feature type="transmembrane region" description="Helical" evidence="1">
    <location>
        <begin position="12"/>
        <end position="34"/>
    </location>
</feature>
<feature type="transmembrane region" description="Helical" evidence="1">
    <location>
        <begin position="105"/>
        <end position="124"/>
    </location>
</feature>
<keyword evidence="1" id="KW-1133">Transmembrane helix</keyword>
<feature type="transmembrane region" description="Helical" evidence="1">
    <location>
        <begin position="217"/>
        <end position="245"/>
    </location>
</feature>
<feature type="transmembrane region" description="Helical" evidence="1">
    <location>
        <begin position="277"/>
        <end position="300"/>
    </location>
</feature>
<dbReference type="Proteomes" id="UP000799536">
    <property type="component" value="Unassembled WGS sequence"/>
</dbReference>
<feature type="transmembrane region" description="Helical" evidence="1">
    <location>
        <begin position="349"/>
        <end position="371"/>
    </location>
</feature>
<evidence type="ECO:0000313" key="2">
    <source>
        <dbReference type="EMBL" id="KAF2203349.1"/>
    </source>
</evidence>
<dbReference type="InterPro" id="IPR050327">
    <property type="entry name" value="Proton-linked_MCT"/>
</dbReference>
<feature type="transmembrane region" description="Helical" evidence="1">
    <location>
        <begin position="251"/>
        <end position="270"/>
    </location>
</feature>
<keyword evidence="1" id="KW-0472">Membrane</keyword>
<proteinExistence type="predicted"/>
<keyword evidence="3" id="KW-1185">Reference proteome</keyword>
<dbReference type="PANTHER" id="PTHR11360">
    <property type="entry name" value="MONOCARBOXYLATE TRANSPORTER"/>
    <property type="match status" value="1"/>
</dbReference>
<dbReference type="InterPro" id="IPR036259">
    <property type="entry name" value="MFS_trans_sf"/>
</dbReference>
<protein>
    <submittedName>
        <fullName evidence="2">MFS general substrate transporter</fullName>
    </submittedName>
</protein>
<feature type="transmembrane region" description="Helical" evidence="1">
    <location>
        <begin position="81"/>
        <end position="99"/>
    </location>
</feature>
<dbReference type="PANTHER" id="PTHR11360:SF234">
    <property type="entry name" value="MFS-TYPE TRANSPORTER DBAD-RELATED"/>
    <property type="match status" value="1"/>
</dbReference>
<feature type="transmembrane region" description="Helical" evidence="1">
    <location>
        <begin position="306"/>
        <end position="328"/>
    </location>
</feature>
<sequence length="411" mass="45332">MEPESKAHKWQSYSAQALILFNVWGIPLSFGSYIEFYWNNHLYDEGLFAIISIFAMQLFGILSFSLITGSLLESSRYTEKPILWTAASGVIACQFLLSICTKWHQIFIVQGVVLGICLGMLLVTSTMALATHFDNYISVASTISSSIGPIGAIVFTITTHFLFQHDDSGFKPSCYANGTLSFVTLGIACMLQRPAYSGPQIIRPMLRESLDAMMKEKGMMAFTLGYMCIWSVLLVWPTYIVLYIAQITWPHTGSTVLLTSLVCTYLAHFFASKRRILYCWGAVNMVIASSLLCAISYFAFAFNPSLIVYWVFSPIYFFAMGVVTCLYVRLPPIFTWMGGEMKDDPICMAVILTLAGISAVVGQVIVALVILNTVEGAKMGMVVSGSVMLLGSVSLGVARGMRNGWGAFYVI</sequence>
<organism evidence="2 3">
    <name type="scientific">Delitschia confertaspora ATCC 74209</name>
    <dbReference type="NCBI Taxonomy" id="1513339"/>
    <lineage>
        <taxon>Eukaryota</taxon>
        <taxon>Fungi</taxon>
        <taxon>Dikarya</taxon>
        <taxon>Ascomycota</taxon>
        <taxon>Pezizomycotina</taxon>
        <taxon>Dothideomycetes</taxon>
        <taxon>Pleosporomycetidae</taxon>
        <taxon>Pleosporales</taxon>
        <taxon>Delitschiaceae</taxon>
        <taxon>Delitschia</taxon>
    </lineage>
</organism>
<accession>A0A9P4MRS9</accession>
<dbReference type="EMBL" id="ML993905">
    <property type="protein sequence ID" value="KAF2203349.1"/>
    <property type="molecule type" value="Genomic_DNA"/>
</dbReference>
<dbReference type="OrthoDB" id="3797192at2759"/>
<feature type="transmembrane region" description="Helical" evidence="1">
    <location>
        <begin position="377"/>
        <end position="398"/>
    </location>
</feature>
<feature type="transmembrane region" description="Helical" evidence="1">
    <location>
        <begin position="46"/>
        <end position="69"/>
    </location>
</feature>
<reference evidence="2" key="1">
    <citation type="journal article" date="2020" name="Stud. Mycol.">
        <title>101 Dothideomycetes genomes: a test case for predicting lifestyles and emergence of pathogens.</title>
        <authorList>
            <person name="Haridas S."/>
            <person name="Albert R."/>
            <person name="Binder M."/>
            <person name="Bloem J."/>
            <person name="Labutti K."/>
            <person name="Salamov A."/>
            <person name="Andreopoulos B."/>
            <person name="Baker S."/>
            <person name="Barry K."/>
            <person name="Bills G."/>
            <person name="Bluhm B."/>
            <person name="Cannon C."/>
            <person name="Castanera R."/>
            <person name="Culley D."/>
            <person name="Daum C."/>
            <person name="Ezra D."/>
            <person name="Gonzalez J."/>
            <person name="Henrissat B."/>
            <person name="Kuo A."/>
            <person name="Liang C."/>
            <person name="Lipzen A."/>
            <person name="Lutzoni F."/>
            <person name="Magnuson J."/>
            <person name="Mondo S."/>
            <person name="Nolan M."/>
            <person name="Ohm R."/>
            <person name="Pangilinan J."/>
            <person name="Park H.-J."/>
            <person name="Ramirez L."/>
            <person name="Alfaro M."/>
            <person name="Sun H."/>
            <person name="Tritt A."/>
            <person name="Yoshinaga Y."/>
            <person name="Zwiers L.-H."/>
            <person name="Turgeon B."/>
            <person name="Goodwin S."/>
            <person name="Spatafora J."/>
            <person name="Crous P."/>
            <person name="Grigoriev I."/>
        </authorList>
    </citation>
    <scope>NUCLEOTIDE SEQUENCE</scope>
    <source>
        <strain evidence="2">ATCC 74209</strain>
    </source>
</reference>
<feature type="transmembrane region" description="Helical" evidence="1">
    <location>
        <begin position="136"/>
        <end position="163"/>
    </location>
</feature>
<keyword evidence="1" id="KW-0812">Transmembrane</keyword>
<dbReference type="SUPFAM" id="SSF103473">
    <property type="entry name" value="MFS general substrate transporter"/>
    <property type="match status" value="1"/>
</dbReference>
<dbReference type="Gene3D" id="1.20.1250.20">
    <property type="entry name" value="MFS general substrate transporter like domains"/>
    <property type="match status" value="1"/>
</dbReference>